<dbReference type="PROSITE" id="PS50176">
    <property type="entry name" value="ARM_REPEAT"/>
    <property type="match status" value="1"/>
</dbReference>
<name>A0A0U9HSF1_KLENI</name>
<feature type="region of interest" description="Disordered" evidence="5">
    <location>
        <begin position="379"/>
        <end position="411"/>
    </location>
</feature>
<dbReference type="SMART" id="SM00558">
    <property type="entry name" value="JmjC"/>
    <property type="match status" value="1"/>
</dbReference>
<keyword evidence="4" id="KW-0539">Nucleus</keyword>
<sequence>MAAAEAAWRCLSQCEEDGQLTGDKLAAADLACKHLRRAIAKEEDGPSVPDCLRPMPSVLVTLVKNKSVSALRLIGALALHSLASNRALAQQEGLIHTLVACLADAGSGKVLEACVNALSDLATSDEGSAALVAQGALPVLMDRLIDLAPTCPTTPRKRKRRASNTPTALFPLLDAIFALLFCQAAPAIGELPRGRSSLALEALSSATSDAEIRGELSPKQTAKVCALAARFSLEGGAADFSFENDVTASAEAHGTAIEEARSGFGTLVGFGAAGLGGFLQTVWEQRPAFFPADTSKEPEADGRGFPWPLSGVKGSEDSEEFFEFLEGAVGCPSPAAEECDVITALREASEELGGPLVYGRDVTLVKTVAGQLVHFDGKTGQSGSASEAVSKVGSAESARTDVDGPGGSLPVTETNLANPRFVSAGDCREAFKNGFSVAVRGLQCRISEIAQLANNMALALGQAGVGVNAYLTPANSQGLAAHYDDHCVFVCQLAGSKLWRLYEPLESEQMPRLYAPRLEPELAGSICSEFKMRKGDVLYIPRGWTHVATALDVESLHVTFGVEVEEPFSWEGFLNAAVQAATLPVDLSGFPSEQSVEVPPKCPLSMRDPVSSPSGGGHSEKSRVSSGSVAKSGDPRPCCRCYEAVHVVADSIPELRKACLLGAVQGSGSLASSISNEPERNRMPAEVAHRSALRVAKVSEPSHSDGFGASNVKWNEDPEKSLASRPLGKSNIEHISVFESALDTAVSQIGVETKATSASTALGDFILTEAAVESEFEYIWGRVRAQALGKSEKCADRRLSAHLLEKETLQKADSSLSSNGSDGQAAADLQAEGKNGSCSGCIEAARFGTGKKQYLQRLREYQKARRLWTEAMIAVQSFLKGYHL</sequence>
<feature type="region of interest" description="Disordered" evidence="5">
    <location>
        <begin position="594"/>
        <end position="635"/>
    </location>
</feature>
<dbReference type="InterPro" id="IPR000225">
    <property type="entry name" value="Armadillo"/>
</dbReference>
<keyword evidence="1 4" id="KW-0479">Metal-binding</keyword>
<keyword evidence="2 4" id="KW-0408">Iron</keyword>
<gene>
    <name evidence="7" type="ORF">KFL_001640080</name>
</gene>
<dbReference type="PANTHER" id="PTHR13096">
    <property type="entry name" value="MINA53 MYC INDUCED NUCLEAR ANTIGEN"/>
    <property type="match status" value="1"/>
</dbReference>
<dbReference type="InterPro" id="IPR003347">
    <property type="entry name" value="JmjC_dom"/>
</dbReference>
<dbReference type="STRING" id="105231.A0A0U9HSF1"/>
<comment type="subcellular location">
    <subcellularLocation>
        <location evidence="4">Nucleus</location>
    </subcellularLocation>
</comment>
<keyword evidence="8" id="KW-1185">Reference proteome</keyword>
<comment type="cofactor">
    <cofactor evidence="4">
        <name>Fe(2+)</name>
        <dbReference type="ChEBI" id="CHEBI:29033"/>
    </cofactor>
    <text evidence="4">Binds 1 Fe(2+) ion per subunit.</text>
</comment>
<dbReference type="GO" id="GO:0005506">
    <property type="term" value="F:iron ion binding"/>
    <property type="evidence" value="ECO:0007669"/>
    <property type="project" value="UniProtKB-UniRule"/>
</dbReference>
<dbReference type="PANTHER" id="PTHR13096:SF9">
    <property type="entry name" value="BIFUNCTIONAL LYSINE-SPECIFIC DEMETHYLASE AND HISTIDYL-HYDROXYLASE"/>
    <property type="match status" value="1"/>
</dbReference>
<keyword evidence="4" id="KW-0805">Transcription regulation</keyword>
<keyword evidence="4" id="KW-0804">Transcription</keyword>
<feature type="repeat" description="ARM" evidence="3">
    <location>
        <begin position="93"/>
        <end position="136"/>
    </location>
</feature>
<dbReference type="AlphaFoldDB" id="A0A0U9HSF1"/>
<dbReference type="OMA" id="MHYFRDF"/>
<dbReference type="InterPro" id="IPR011989">
    <property type="entry name" value="ARM-like"/>
</dbReference>
<evidence type="ECO:0000256" key="4">
    <source>
        <dbReference type="RuleBase" id="RU366061"/>
    </source>
</evidence>
<keyword evidence="4" id="KW-0560">Oxidoreductase</keyword>
<dbReference type="Gene3D" id="1.25.10.10">
    <property type="entry name" value="Leucine-rich Repeat Variant"/>
    <property type="match status" value="1"/>
</dbReference>
<dbReference type="PROSITE" id="PS51184">
    <property type="entry name" value="JMJC"/>
    <property type="match status" value="1"/>
</dbReference>
<proteinExistence type="inferred from homology"/>
<dbReference type="Proteomes" id="UP000054558">
    <property type="component" value="Unassembled WGS sequence"/>
</dbReference>
<dbReference type="Gene3D" id="2.60.120.650">
    <property type="entry name" value="Cupin"/>
    <property type="match status" value="1"/>
</dbReference>
<evidence type="ECO:0000256" key="5">
    <source>
        <dbReference type="SAM" id="MobiDB-lite"/>
    </source>
</evidence>
<evidence type="ECO:0000256" key="1">
    <source>
        <dbReference type="ARBA" id="ARBA00022723"/>
    </source>
</evidence>
<dbReference type="InterPro" id="IPR016024">
    <property type="entry name" value="ARM-type_fold"/>
</dbReference>
<protein>
    <recommendedName>
        <fullName evidence="4">Bifunctional lysine-specific demethylase and histidyl-hydroxylase</fullName>
        <ecNumber evidence="4">1.14.11.-</ecNumber>
    </recommendedName>
</protein>
<dbReference type="GO" id="GO:0032453">
    <property type="term" value="F:histone H3K4 demethylase activity"/>
    <property type="evidence" value="ECO:0000318"/>
    <property type="project" value="GO_Central"/>
</dbReference>
<reference evidence="7 8" key="1">
    <citation type="journal article" date="2014" name="Nat. Commun.">
        <title>Klebsormidium flaccidum genome reveals primary factors for plant terrestrial adaptation.</title>
        <authorList>
            <person name="Hori K."/>
            <person name="Maruyama F."/>
            <person name="Fujisawa T."/>
            <person name="Togashi T."/>
            <person name="Yamamoto N."/>
            <person name="Seo M."/>
            <person name="Sato S."/>
            <person name="Yamada T."/>
            <person name="Mori H."/>
            <person name="Tajima N."/>
            <person name="Moriyama T."/>
            <person name="Ikeuchi M."/>
            <person name="Watanabe M."/>
            <person name="Wada H."/>
            <person name="Kobayashi K."/>
            <person name="Saito M."/>
            <person name="Masuda T."/>
            <person name="Sasaki-Sekimoto Y."/>
            <person name="Mashiguchi K."/>
            <person name="Awai K."/>
            <person name="Shimojima M."/>
            <person name="Masuda S."/>
            <person name="Iwai M."/>
            <person name="Nobusawa T."/>
            <person name="Narise T."/>
            <person name="Kondo S."/>
            <person name="Saito H."/>
            <person name="Sato R."/>
            <person name="Murakawa M."/>
            <person name="Ihara Y."/>
            <person name="Oshima-Yamada Y."/>
            <person name="Ohtaka K."/>
            <person name="Satoh M."/>
            <person name="Sonobe K."/>
            <person name="Ishii M."/>
            <person name="Ohtani R."/>
            <person name="Kanamori-Sato M."/>
            <person name="Honoki R."/>
            <person name="Miyazaki D."/>
            <person name="Mochizuki H."/>
            <person name="Umetsu J."/>
            <person name="Higashi K."/>
            <person name="Shibata D."/>
            <person name="Kamiya Y."/>
            <person name="Sato N."/>
            <person name="Nakamura Y."/>
            <person name="Tabata S."/>
            <person name="Ida S."/>
            <person name="Kurokawa K."/>
            <person name="Ohta H."/>
        </authorList>
    </citation>
    <scope>NUCLEOTIDE SEQUENCE [LARGE SCALE GENOMIC DNA]</scope>
    <source>
        <strain evidence="7 8">NIES-2285</strain>
    </source>
</reference>
<evidence type="ECO:0000256" key="2">
    <source>
        <dbReference type="ARBA" id="ARBA00023004"/>
    </source>
</evidence>
<evidence type="ECO:0000313" key="7">
    <source>
        <dbReference type="EMBL" id="GAQ83833.1"/>
    </source>
</evidence>
<organism evidence="7 8">
    <name type="scientific">Klebsormidium nitens</name>
    <name type="common">Green alga</name>
    <name type="synonym">Ulothrix nitens</name>
    <dbReference type="NCBI Taxonomy" id="105231"/>
    <lineage>
        <taxon>Eukaryota</taxon>
        <taxon>Viridiplantae</taxon>
        <taxon>Streptophyta</taxon>
        <taxon>Klebsormidiophyceae</taxon>
        <taxon>Klebsormidiales</taxon>
        <taxon>Klebsormidiaceae</taxon>
        <taxon>Klebsormidium</taxon>
    </lineage>
</organism>
<comment type="similarity">
    <text evidence="4">Belongs to the ROX family.</text>
</comment>
<dbReference type="GO" id="GO:0005730">
    <property type="term" value="C:nucleolus"/>
    <property type="evidence" value="ECO:0000318"/>
    <property type="project" value="GO_Central"/>
</dbReference>
<evidence type="ECO:0000313" key="8">
    <source>
        <dbReference type="Proteomes" id="UP000054558"/>
    </source>
</evidence>
<dbReference type="SUPFAM" id="SSF48371">
    <property type="entry name" value="ARM repeat"/>
    <property type="match status" value="1"/>
</dbReference>
<feature type="domain" description="JmjC" evidence="6">
    <location>
        <begin position="435"/>
        <end position="579"/>
    </location>
</feature>
<dbReference type="Pfam" id="PF08007">
    <property type="entry name" value="JmjC_2"/>
    <property type="match status" value="1"/>
</dbReference>
<dbReference type="GO" id="GO:0051864">
    <property type="term" value="F:histone H3K36 demethylase activity"/>
    <property type="evidence" value="ECO:0000318"/>
    <property type="project" value="GO_Central"/>
</dbReference>
<evidence type="ECO:0000259" key="6">
    <source>
        <dbReference type="PROSITE" id="PS51184"/>
    </source>
</evidence>
<accession>A0A0U9HSF1</accession>
<feature type="region of interest" description="Disordered" evidence="5">
    <location>
        <begin position="698"/>
        <end position="725"/>
    </location>
</feature>
<dbReference type="EC" id="1.14.11.-" evidence="4"/>
<dbReference type="OrthoDB" id="425950at2759"/>
<dbReference type="SUPFAM" id="SSF51197">
    <property type="entry name" value="Clavaminate synthase-like"/>
    <property type="match status" value="1"/>
</dbReference>
<evidence type="ECO:0000256" key="3">
    <source>
        <dbReference type="PROSITE-ProRule" id="PRU00259"/>
    </source>
</evidence>
<dbReference type="InterPro" id="IPR039994">
    <property type="entry name" value="NO66-like"/>
</dbReference>
<keyword evidence="4" id="KW-0223">Dioxygenase</keyword>
<comment type="function">
    <text evidence="4">Oxygenase that can act as both a histone lysine demethylase and a ribosomal histidine hydroxylase.</text>
</comment>
<dbReference type="EMBL" id="DF237113">
    <property type="protein sequence ID" value="GAQ83833.1"/>
    <property type="molecule type" value="Genomic_DNA"/>
</dbReference>